<dbReference type="AlphaFoldDB" id="E6QK72"/>
<dbReference type="EMBL" id="CABQ01000113">
    <property type="protein sequence ID" value="CBI07639.1"/>
    <property type="molecule type" value="Genomic_DNA"/>
</dbReference>
<accession>E6QK72</accession>
<protein>
    <submittedName>
        <fullName evidence="1">Uncharacterized protein</fullName>
    </submittedName>
</protein>
<reference evidence="1" key="1">
    <citation type="submission" date="2009-10" db="EMBL/GenBank/DDBJ databases">
        <title>Diversity of trophic interactions inside an arsenic-rich microbial ecosystem.</title>
        <authorList>
            <person name="Bertin P.N."/>
            <person name="Heinrich-Salmeron A."/>
            <person name="Pelletier E."/>
            <person name="Goulhen-Chollet F."/>
            <person name="Arsene-Ploetze F."/>
            <person name="Gallien S."/>
            <person name="Calteau A."/>
            <person name="Vallenet D."/>
            <person name="Casiot C."/>
            <person name="Chane-Woon-Ming B."/>
            <person name="Giloteaux L."/>
            <person name="Barakat M."/>
            <person name="Bonnefoy V."/>
            <person name="Bruneel O."/>
            <person name="Chandler M."/>
            <person name="Cleiss J."/>
            <person name="Duran R."/>
            <person name="Elbaz-Poulichet F."/>
            <person name="Fonknechten N."/>
            <person name="Lauga B."/>
            <person name="Mornico D."/>
            <person name="Ortet P."/>
            <person name="Schaeffer C."/>
            <person name="Siguier P."/>
            <person name="Alexander Thil Smith A."/>
            <person name="Van Dorsselaer A."/>
            <person name="Weissenbach J."/>
            <person name="Medigue C."/>
            <person name="Le Paslier D."/>
        </authorList>
    </citation>
    <scope>NUCLEOTIDE SEQUENCE</scope>
</reference>
<gene>
    <name evidence="1" type="ORF">CARN6_0998</name>
</gene>
<sequence>MRSSLTVELVAEGGIEPPTYGL</sequence>
<proteinExistence type="predicted"/>
<evidence type="ECO:0000313" key="1">
    <source>
        <dbReference type="EMBL" id="CBI07639.1"/>
    </source>
</evidence>
<comment type="caution">
    <text evidence="1">The sequence shown here is derived from an EMBL/GenBank/DDBJ whole genome shotgun (WGS) entry which is preliminary data.</text>
</comment>
<name>E6QK72_9ZZZZ</name>
<organism evidence="1">
    <name type="scientific">mine drainage metagenome</name>
    <dbReference type="NCBI Taxonomy" id="410659"/>
    <lineage>
        <taxon>unclassified sequences</taxon>
        <taxon>metagenomes</taxon>
        <taxon>ecological metagenomes</taxon>
    </lineage>
</organism>